<dbReference type="RefSeq" id="WP_121576645.1">
    <property type="nucleotide sequence ID" value="NZ_MJLZ01000077.1"/>
</dbReference>
<dbReference type="OrthoDB" id="6420217at2"/>
<protein>
    <submittedName>
        <fullName evidence="2">Uncharacterized protein</fullName>
    </submittedName>
</protein>
<sequence length="79" mass="9594">MSIFAMIRFWVALLLPLLIDWFFWVGAIRLWWLWLPISVPLLIWAFFSYRREKKEEAAMANMLNSQKMETVPLKKEFIT</sequence>
<keyword evidence="1" id="KW-0472">Membrane</keyword>
<evidence type="ECO:0000313" key="3">
    <source>
        <dbReference type="Proteomes" id="UP000285648"/>
    </source>
</evidence>
<keyword evidence="1" id="KW-0812">Transmembrane</keyword>
<dbReference type="EMBL" id="MJLZ01000077">
    <property type="protein sequence ID" value="RLM18074.1"/>
    <property type="molecule type" value="Genomic_DNA"/>
</dbReference>
<comment type="caution">
    <text evidence="2">The sequence shown here is derived from an EMBL/GenBank/DDBJ whole genome shotgun (WGS) entry which is preliminary data.</text>
</comment>
<proteinExistence type="predicted"/>
<keyword evidence="3" id="KW-1185">Reference proteome</keyword>
<reference evidence="2 3" key="1">
    <citation type="submission" date="2016-09" db="EMBL/GenBank/DDBJ databases">
        <authorList>
            <person name="Doonan J."/>
            <person name="Pachebat J.A."/>
            <person name="Golyshin P.N."/>
            <person name="Denman S."/>
            <person name="Mcdonald J.E."/>
        </authorList>
    </citation>
    <scope>NUCLEOTIDE SEQUENCE [LARGE SCALE GENOMIC DNA]</scope>
    <source>
        <strain evidence="2 3">NCPPB 3934</strain>
    </source>
</reference>
<name>A0A421DJ17_9GAMM</name>
<organism evidence="2 3">
    <name type="scientific">Brenneria alni</name>
    <dbReference type="NCBI Taxonomy" id="71656"/>
    <lineage>
        <taxon>Bacteria</taxon>
        <taxon>Pseudomonadati</taxon>
        <taxon>Pseudomonadota</taxon>
        <taxon>Gammaproteobacteria</taxon>
        <taxon>Enterobacterales</taxon>
        <taxon>Pectobacteriaceae</taxon>
        <taxon>Brenneria</taxon>
    </lineage>
</organism>
<evidence type="ECO:0000313" key="2">
    <source>
        <dbReference type="EMBL" id="RLM18074.1"/>
    </source>
</evidence>
<gene>
    <name evidence="2" type="ORF">BIY29_18695</name>
</gene>
<feature type="transmembrane region" description="Helical" evidence="1">
    <location>
        <begin position="31"/>
        <end position="49"/>
    </location>
</feature>
<accession>A0A421DJ17</accession>
<dbReference type="Proteomes" id="UP000285648">
    <property type="component" value="Unassembled WGS sequence"/>
</dbReference>
<dbReference type="AlphaFoldDB" id="A0A421DJ17"/>
<keyword evidence="1" id="KW-1133">Transmembrane helix</keyword>
<evidence type="ECO:0000256" key="1">
    <source>
        <dbReference type="SAM" id="Phobius"/>
    </source>
</evidence>
<feature type="transmembrane region" description="Helical" evidence="1">
    <location>
        <begin position="7"/>
        <end position="25"/>
    </location>
</feature>